<comment type="subcellular location">
    <subcellularLocation>
        <location evidence="1">Membrane</location>
        <topology evidence="1">Multi-pass membrane protein</topology>
    </subcellularLocation>
</comment>
<dbReference type="HOGENOM" id="CLU_027592_0_1_1"/>
<feature type="transmembrane region" description="Helical" evidence="10">
    <location>
        <begin position="6"/>
        <end position="25"/>
    </location>
</feature>
<reference evidence="11" key="1">
    <citation type="submission" date="2011-04" db="EMBL/GenBank/DDBJ databases">
        <title>Evolution of plant cell wall degrading machinery underlies the functional diversity of forest fungi.</title>
        <authorList>
            <consortium name="US DOE Joint Genome Institute (JGI-PGF)"/>
            <person name="Eastwood D.C."/>
            <person name="Floudas D."/>
            <person name="Binder M."/>
            <person name="Majcherczyk A."/>
            <person name="Schneider P."/>
            <person name="Aerts A."/>
            <person name="Asiegbu F.O."/>
            <person name="Baker S.E."/>
            <person name="Barry K."/>
            <person name="Bendiksby M."/>
            <person name="Blumentritt M."/>
            <person name="Coutinho P.M."/>
            <person name="Cullen D."/>
            <person name="Cullen D."/>
            <person name="Gathman A."/>
            <person name="Goodell B."/>
            <person name="Henrissat B."/>
            <person name="Ihrmark K."/>
            <person name="Kauserud H."/>
            <person name="Kohler A."/>
            <person name="LaButti K."/>
            <person name="Lapidus A."/>
            <person name="Lavin J.L."/>
            <person name="Lee Y.-H."/>
            <person name="Lindquist E."/>
            <person name="Lilly W."/>
            <person name="Lucas S."/>
            <person name="Morin E."/>
            <person name="Murat C."/>
            <person name="Oguiza J.A."/>
            <person name="Park J."/>
            <person name="Pisabarro A.G."/>
            <person name="Riley R."/>
            <person name="Rosling A."/>
            <person name="Salamov A."/>
            <person name="Schmidt O."/>
            <person name="Schmutz J."/>
            <person name="Skrede I."/>
            <person name="Stenlid J."/>
            <person name="Wiebenga A."/>
            <person name="Xie X."/>
            <person name="Kues U."/>
            <person name="Hibbett D.S."/>
            <person name="Hoffmeister D."/>
            <person name="Hogberg N."/>
            <person name="Martin F."/>
            <person name="Grigoriev I.V."/>
            <person name="Watkinson S.C."/>
        </authorList>
    </citation>
    <scope>NUCLEOTIDE SEQUENCE</scope>
    <source>
        <strain evidence="11">S7.9</strain>
    </source>
</reference>
<protein>
    <submittedName>
        <fullName evidence="11">Uncharacterized protein</fullName>
    </submittedName>
</protein>
<feature type="transmembrane region" description="Helical" evidence="10">
    <location>
        <begin position="73"/>
        <end position="93"/>
    </location>
</feature>
<keyword evidence="5 10" id="KW-1133">Transmembrane helix</keyword>
<name>F8P0E8_SERL9</name>
<dbReference type="PRINTS" id="PR00899">
    <property type="entry name" value="GPCRSTE3"/>
</dbReference>
<dbReference type="AlphaFoldDB" id="F8P0E8"/>
<dbReference type="PANTHER" id="PTHR28097">
    <property type="entry name" value="PHEROMONE A FACTOR RECEPTOR"/>
    <property type="match status" value="1"/>
</dbReference>
<dbReference type="InterPro" id="IPR001499">
    <property type="entry name" value="GPCR_STE3"/>
</dbReference>
<keyword evidence="6" id="KW-0297">G-protein coupled receptor</keyword>
<evidence type="ECO:0000256" key="1">
    <source>
        <dbReference type="ARBA" id="ARBA00004141"/>
    </source>
</evidence>
<evidence type="ECO:0000256" key="6">
    <source>
        <dbReference type="ARBA" id="ARBA00023040"/>
    </source>
</evidence>
<feature type="transmembrane region" description="Helical" evidence="10">
    <location>
        <begin position="270"/>
        <end position="287"/>
    </location>
</feature>
<feature type="transmembrane region" description="Helical" evidence="10">
    <location>
        <begin position="114"/>
        <end position="134"/>
    </location>
</feature>
<evidence type="ECO:0000256" key="10">
    <source>
        <dbReference type="SAM" id="Phobius"/>
    </source>
</evidence>
<evidence type="ECO:0000256" key="4">
    <source>
        <dbReference type="ARBA" id="ARBA00022692"/>
    </source>
</evidence>
<dbReference type="KEGG" id="sla:SERLADRAFT_361873"/>
<dbReference type="PRINTS" id="PR00900">
    <property type="entry name" value="PHEROMONEAR"/>
</dbReference>
<feature type="transmembrane region" description="Helical" evidence="10">
    <location>
        <begin position="200"/>
        <end position="223"/>
    </location>
</feature>
<dbReference type="EMBL" id="GL945435">
    <property type="protein sequence ID" value="EGO23503.1"/>
    <property type="molecule type" value="Genomic_DNA"/>
</dbReference>
<dbReference type="GO" id="GO:0005886">
    <property type="term" value="C:plasma membrane"/>
    <property type="evidence" value="ECO:0007669"/>
    <property type="project" value="TreeGrafter"/>
</dbReference>
<feature type="transmembrane region" description="Helical" evidence="10">
    <location>
        <begin position="161"/>
        <end position="180"/>
    </location>
</feature>
<sequence length="418" mass="46890">MVSTNQFFSGFAFTGFVLASVLLPLHVKAKNIGTCALIIWIGLLCLNGFVNSIVWDHSVTDWAPVWCDISSHLMIGGGIGVQSACLCITRHLYLVTRNITTNRLSQVTHWRATACDYFFVIGVPVLYIVLSYIFQVRRFMIYEEIGCYFALYNTQPMYPLLLIWPFIVSLILIVYLGVTIRTLTQRGAGFKKLIQHDEQFFRLLALAVVIVTCTFPYSLWAIVANATENPVSPWPGWDIVHANISHVVKVPAAEWQAQIPAYVTSIQFTRWTYVVYAIIVFSFFGFTTEARQSYRAMAGFLTRCFGTLAIFKGRKMRQKRSPAHRMPVNASQISDHQLCPHTASAVDSLQRDSCLIELSDPSMGSVLDLVRDTEATRYPGSDGDAQHAYFATSVLEHPAPVLDIVSVLRCHSPDSNLV</sequence>
<dbReference type="PANTHER" id="PTHR28097:SF1">
    <property type="entry name" value="PHEROMONE A FACTOR RECEPTOR"/>
    <property type="match status" value="1"/>
</dbReference>
<dbReference type="CDD" id="cd14966">
    <property type="entry name" value="7tmD_STE3"/>
    <property type="match status" value="1"/>
</dbReference>
<keyword evidence="8" id="KW-0675">Receptor</keyword>
<feature type="transmembrane region" description="Helical" evidence="10">
    <location>
        <begin position="32"/>
        <end position="53"/>
    </location>
</feature>
<dbReference type="RefSeq" id="XP_007319265.1">
    <property type="nucleotide sequence ID" value="XM_007319203.1"/>
</dbReference>
<dbReference type="OrthoDB" id="2874149at2759"/>
<dbReference type="GO" id="GO:0004933">
    <property type="term" value="F:mating-type a-factor pheromone receptor activity"/>
    <property type="evidence" value="ECO:0007669"/>
    <property type="project" value="InterPro"/>
</dbReference>
<keyword evidence="7 10" id="KW-0472">Membrane</keyword>
<evidence type="ECO:0000256" key="9">
    <source>
        <dbReference type="ARBA" id="ARBA00023224"/>
    </source>
</evidence>
<keyword evidence="3" id="KW-0589">Pheromone response</keyword>
<evidence type="ECO:0000313" key="11">
    <source>
        <dbReference type="EMBL" id="EGO23503.1"/>
    </source>
</evidence>
<evidence type="ECO:0000256" key="8">
    <source>
        <dbReference type="ARBA" id="ARBA00023170"/>
    </source>
</evidence>
<dbReference type="GeneID" id="18809874"/>
<proteinExistence type="inferred from homology"/>
<evidence type="ECO:0000256" key="5">
    <source>
        <dbReference type="ARBA" id="ARBA00022989"/>
    </source>
</evidence>
<dbReference type="Proteomes" id="UP000008064">
    <property type="component" value="Unassembled WGS sequence"/>
</dbReference>
<dbReference type="Pfam" id="PF02076">
    <property type="entry name" value="STE3"/>
    <property type="match status" value="1"/>
</dbReference>
<evidence type="ECO:0000256" key="2">
    <source>
        <dbReference type="ARBA" id="ARBA00011085"/>
    </source>
</evidence>
<organism>
    <name type="scientific">Serpula lacrymans var. lacrymans (strain S7.9)</name>
    <name type="common">Dry rot fungus</name>
    <dbReference type="NCBI Taxonomy" id="578457"/>
    <lineage>
        <taxon>Eukaryota</taxon>
        <taxon>Fungi</taxon>
        <taxon>Dikarya</taxon>
        <taxon>Basidiomycota</taxon>
        <taxon>Agaricomycotina</taxon>
        <taxon>Agaricomycetes</taxon>
        <taxon>Agaricomycetidae</taxon>
        <taxon>Boletales</taxon>
        <taxon>Coniophorineae</taxon>
        <taxon>Serpulaceae</taxon>
        <taxon>Serpula</taxon>
    </lineage>
</organism>
<dbReference type="GO" id="GO:0000750">
    <property type="term" value="P:pheromone-dependent signal transduction involved in conjugation with cellular fusion"/>
    <property type="evidence" value="ECO:0007669"/>
    <property type="project" value="TreeGrafter"/>
</dbReference>
<accession>F8P0E8</accession>
<gene>
    <name evidence="11" type="ORF">SERLADRAFT_361873</name>
</gene>
<comment type="similarity">
    <text evidence="2">Belongs to the G-protein coupled receptor 4 family.</text>
</comment>
<dbReference type="InterPro" id="IPR001546">
    <property type="entry name" value="GPCR_Pheromne_A_rcpt"/>
</dbReference>
<evidence type="ECO:0000256" key="7">
    <source>
        <dbReference type="ARBA" id="ARBA00023136"/>
    </source>
</evidence>
<keyword evidence="4 10" id="KW-0812">Transmembrane</keyword>
<keyword evidence="9" id="KW-0807">Transducer</keyword>
<evidence type="ECO:0000256" key="3">
    <source>
        <dbReference type="ARBA" id="ARBA00022507"/>
    </source>
</evidence>